<reference evidence="1 2" key="2">
    <citation type="journal article" date="2019" name="G3 (Bethesda)">
        <title>Hybrid Assembly of the Genome of the Entomopathogenic Nematode Steinernema carpocapsae Identifies the X-Chromosome.</title>
        <authorList>
            <person name="Serra L."/>
            <person name="Macchietto M."/>
            <person name="Macias-Munoz A."/>
            <person name="McGill C.J."/>
            <person name="Rodriguez I.M."/>
            <person name="Rodriguez B."/>
            <person name="Murad R."/>
            <person name="Mortazavi A."/>
        </authorList>
    </citation>
    <scope>NUCLEOTIDE SEQUENCE [LARGE SCALE GENOMIC DNA]</scope>
    <source>
        <strain evidence="1 2">ALL</strain>
    </source>
</reference>
<sequence>MFSLTHQLRPRICIIEAWKWRLPAAHRTRLRPPFCLLSTFNLHLSSVPDPTEAFFFISNFSLLSPNGFFRSHCGKSSASALCSSLIRSSFEWPEANRAIRAPSKMHSLTPALLK</sequence>
<dbReference type="EMBL" id="AZBU02000008">
    <property type="protein sequence ID" value="TKR68262.1"/>
    <property type="molecule type" value="Genomic_DNA"/>
</dbReference>
<name>A0A4U5MGH7_STECR</name>
<keyword evidence="2" id="KW-1185">Reference proteome</keyword>
<gene>
    <name evidence="1" type="ORF">L596_024264</name>
</gene>
<protein>
    <submittedName>
        <fullName evidence="1">Uncharacterized protein</fullName>
    </submittedName>
</protein>
<proteinExistence type="predicted"/>
<organism evidence="1 2">
    <name type="scientific">Steinernema carpocapsae</name>
    <name type="common">Entomopathogenic nematode</name>
    <dbReference type="NCBI Taxonomy" id="34508"/>
    <lineage>
        <taxon>Eukaryota</taxon>
        <taxon>Metazoa</taxon>
        <taxon>Ecdysozoa</taxon>
        <taxon>Nematoda</taxon>
        <taxon>Chromadorea</taxon>
        <taxon>Rhabditida</taxon>
        <taxon>Tylenchina</taxon>
        <taxon>Panagrolaimomorpha</taxon>
        <taxon>Strongyloidoidea</taxon>
        <taxon>Steinernematidae</taxon>
        <taxon>Steinernema</taxon>
    </lineage>
</organism>
<evidence type="ECO:0000313" key="2">
    <source>
        <dbReference type="Proteomes" id="UP000298663"/>
    </source>
</evidence>
<dbReference type="Proteomes" id="UP000298663">
    <property type="component" value="Unassembled WGS sequence"/>
</dbReference>
<comment type="caution">
    <text evidence="1">The sequence shown here is derived from an EMBL/GenBank/DDBJ whole genome shotgun (WGS) entry which is preliminary data.</text>
</comment>
<dbReference type="AlphaFoldDB" id="A0A4U5MGH7"/>
<reference evidence="1 2" key="1">
    <citation type="journal article" date="2015" name="Genome Biol.">
        <title>Comparative genomics of Steinernema reveals deeply conserved gene regulatory networks.</title>
        <authorList>
            <person name="Dillman A.R."/>
            <person name="Macchietto M."/>
            <person name="Porter C.F."/>
            <person name="Rogers A."/>
            <person name="Williams B."/>
            <person name="Antoshechkin I."/>
            <person name="Lee M.M."/>
            <person name="Goodwin Z."/>
            <person name="Lu X."/>
            <person name="Lewis E.E."/>
            <person name="Goodrich-Blair H."/>
            <person name="Stock S.P."/>
            <person name="Adams B.J."/>
            <person name="Sternberg P.W."/>
            <person name="Mortazavi A."/>
        </authorList>
    </citation>
    <scope>NUCLEOTIDE SEQUENCE [LARGE SCALE GENOMIC DNA]</scope>
    <source>
        <strain evidence="1 2">ALL</strain>
    </source>
</reference>
<accession>A0A4U5MGH7</accession>
<evidence type="ECO:0000313" key="1">
    <source>
        <dbReference type="EMBL" id="TKR68262.1"/>
    </source>
</evidence>